<dbReference type="InterPro" id="IPR036890">
    <property type="entry name" value="HATPase_C_sf"/>
</dbReference>
<evidence type="ECO:0000313" key="22">
    <source>
        <dbReference type="Proteomes" id="UP000588068"/>
    </source>
</evidence>
<evidence type="ECO:0000256" key="4">
    <source>
        <dbReference type="ARBA" id="ARBA00022553"/>
    </source>
</evidence>
<keyword evidence="3" id="KW-0600">Photoreceptor protein</keyword>
<evidence type="ECO:0000259" key="19">
    <source>
        <dbReference type="PROSITE" id="PS50112"/>
    </source>
</evidence>
<dbReference type="GO" id="GO:0005524">
    <property type="term" value="F:ATP binding"/>
    <property type="evidence" value="ECO:0007669"/>
    <property type="project" value="UniProtKB-KW"/>
</dbReference>
<dbReference type="Pfam" id="PF07536">
    <property type="entry name" value="HWE_HK"/>
    <property type="match status" value="1"/>
</dbReference>
<evidence type="ECO:0000256" key="16">
    <source>
        <dbReference type="PROSITE-ProRule" id="PRU00169"/>
    </source>
</evidence>
<dbReference type="PROSITE" id="PS50112">
    <property type="entry name" value="PAS"/>
    <property type="match status" value="1"/>
</dbReference>
<accession>A0A841HEZ2</accession>
<keyword evidence="5" id="KW-0716">Sensory transduction</keyword>
<keyword evidence="9" id="KW-0677">Repeat</keyword>
<evidence type="ECO:0000313" key="21">
    <source>
        <dbReference type="EMBL" id="MBB6091681.1"/>
    </source>
</evidence>
<evidence type="ECO:0000256" key="1">
    <source>
        <dbReference type="ARBA" id="ARBA00000085"/>
    </source>
</evidence>
<name>A0A841HEZ2_9GAMM</name>
<evidence type="ECO:0000259" key="20">
    <source>
        <dbReference type="PROSITE" id="PS50113"/>
    </source>
</evidence>
<keyword evidence="22" id="KW-1185">Reference proteome</keyword>
<evidence type="ECO:0000256" key="9">
    <source>
        <dbReference type="ARBA" id="ARBA00022737"/>
    </source>
</evidence>
<dbReference type="InterPro" id="IPR011102">
    <property type="entry name" value="Sig_transdc_His_kinase_HWE"/>
</dbReference>
<dbReference type="InterPro" id="IPR013655">
    <property type="entry name" value="PAS_fold_3"/>
</dbReference>
<dbReference type="SUPFAM" id="SSF55781">
    <property type="entry name" value="GAF domain-like"/>
    <property type="match status" value="1"/>
</dbReference>
<dbReference type="InterPro" id="IPR001789">
    <property type="entry name" value="Sig_transdc_resp-reg_receiver"/>
</dbReference>
<comment type="caution">
    <text evidence="21">The sequence shown here is derived from an EMBL/GenBank/DDBJ whole genome shotgun (WGS) entry which is preliminary data.</text>
</comment>
<dbReference type="GO" id="GO:0009881">
    <property type="term" value="F:photoreceptor activity"/>
    <property type="evidence" value="ECO:0007669"/>
    <property type="project" value="UniProtKB-KW"/>
</dbReference>
<comment type="catalytic activity">
    <reaction evidence="1">
        <text>ATP + protein L-histidine = ADP + protein N-phospho-L-histidine.</text>
        <dbReference type="EC" id="2.7.13.3"/>
    </reaction>
</comment>
<dbReference type="InterPro" id="IPR000700">
    <property type="entry name" value="PAS-assoc_C"/>
</dbReference>
<dbReference type="SMART" id="SM00065">
    <property type="entry name" value="GAF"/>
    <property type="match status" value="1"/>
</dbReference>
<dbReference type="RefSeq" id="WP_184329467.1">
    <property type="nucleotide sequence ID" value="NZ_JACHHZ010000001.1"/>
</dbReference>
<feature type="domain" description="PAS" evidence="19">
    <location>
        <begin position="327"/>
        <end position="400"/>
    </location>
</feature>
<dbReference type="PANTHER" id="PTHR41523">
    <property type="entry name" value="TWO-COMPONENT SYSTEM SENSOR PROTEIN"/>
    <property type="match status" value="1"/>
</dbReference>
<keyword evidence="14" id="KW-0843">Virulence</keyword>
<feature type="domain" description="Response regulatory" evidence="18">
    <location>
        <begin position="682"/>
        <end position="792"/>
    </location>
</feature>
<dbReference type="InterPro" id="IPR035965">
    <property type="entry name" value="PAS-like_dom_sf"/>
</dbReference>
<dbReference type="Gene3D" id="3.40.50.2300">
    <property type="match status" value="1"/>
</dbReference>
<keyword evidence="11" id="KW-0418">Kinase</keyword>
<feature type="region of interest" description="Disordered" evidence="17">
    <location>
        <begin position="1"/>
        <end position="23"/>
    </location>
</feature>
<evidence type="ECO:0000259" key="18">
    <source>
        <dbReference type="PROSITE" id="PS50110"/>
    </source>
</evidence>
<feature type="modified residue" description="4-aspartylphosphate" evidence="16">
    <location>
        <position position="732"/>
    </location>
</feature>
<dbReference type="Pfam" id="PF13188">
    <property type="entry name" value="PAS_8"/>
    <property type="match status" value="1"/>
</dbReference>
<dbReference type="AlphaFoldDB" id="A0A841HEZ2"/>
<dbReference type="PANTHER" id="PTHR41523:SF8">
    <property type="entry name" value="ETHYLENE RESPONSE SENSOR PROTEIN"/>
    <property type="match status" value="1"/>
</dbReference>
<evidence type="ECO:0000256" key="3">
    <source>
        <dbReference type="ARBA" id="ARBA00022543"/>
    </source>
</evidence>
<dbReference type="Gene3D" id="3.30.450.20">
    <property type="entry name" value="PAS domain"/>
    <property type="match status" value="2"/>
</dbReference>
<dbReference type="GO" id="GO:0004673">
    <property type="term" value="F:protein histidine kinase activity"/>
    <property type="evidence" value="ECO:0007669"/>
    <property type="project" value="UniProtKB-EC"/>
</dbReference>
<dbReference type="CDD" id="cd00130">
    <property type="entry name" value="PAS"/>
    <property type="match status" value="1"/>
</dbReference>
<dbReference type="InterPro" id="IPR001610">
    <property type="entry name" value="PAC"/>
</dbReference>
<dbReference type="PROSITE" id="PS50113">
    <property type="entry name" value="PAC"/>
    <property type="match status" value="1"/>
</dbReference>
<evidence type="ECO:0000256" key="2">
    <source>
        <dbReference type="ARBA" id="ARBA00012438"/>
    </source>
</evidence>
<feature type="domain" description="PAC" evidence="20">
    <location>
        <begin position="402"/>
        <end position="455"/>
    </location>
</feature>
<dbReference type="GO" id="GO:0000160">
    <property type="term" value="P:phosphorelay signal transduction system"/>
    <property type="evidence" value="ECO:0007669"/>
    <property type="project" value="InterPro"/>
</dbReference>
<organism evidence="21 22">
    <name type="scientific">Povalibacter uvarum</name>
    <dbReference type="NCBI Taxonomy" id="732238"/>
    <lineage>
        <taxon>Bacteria</taxon>
        <taxon>Pseudomonadati</taxon>
        <taxon>Pseudomonadota</taxon>
        <taxon>Gammaproteobacteria</taxon>
        <taxon>Steroidobacterales</taxon>
        <taxon>Steroidobacteraceae</taxon>
        <taxon>Povalibacter</taxon>
    </lineage>
</organism>
<keyword evidence="8" id="KW-0808">Transferase</keyword>
<dbReference type="InterPro" id="IPR011006">
    <property type="entry name" value="CheY-like_superfamily"/>
</dbReference>
<dbReference type="Pfam" id="PF08447">
    <property type="entry name" value="PAS_3"/>
    <property type="match status" value="1"/>
</dbReference>
<dbReference type="Gene3D" id="3.30.450.40">
    <property type="match status" value="1"/>
</dbReference>
<evidence type="ECO:0000256" key="6">
    <source>
        <dbReference type="ARBA" id="ARBA00022630"/>
    </source>
</evidence>
<dbReference type="NCBIfam" id="TIGR00229">
    <property type="entry name" value="sensory_box"/>
    <property type="match status" value="1"/>
</dbReference>
<keyword evidence="4 16" id="KW-0597">Phosphoprotein</keyword>
<dbReference type="SMART" id="SM00086">
    <property type="entry name" value="PAC"/>
    <property type="match status" value="1"/>
</dbReference>
<sequence length="804" mass="88772">MSEKAHAASGITGAAPTNAAPASESEQTYRQLFQAIDTGFCVIEVIFDAAGRPIDYVFRDANPAFEGQTGLADAIGKRIRVLAPGHEEFWFETYGRIVRTGLPERFEHQADALGRWYSVYAFRIGRPEQHRLAVLFDDIKGRRSAEEALRHSEERQVFLLKLSDTIRFRTDPMTIQQAAARLLGEHLDVSRAFYFAVRRDADGYVHVVERDYFSRPDLPSMVGEYPQKAYGENFFSALARGEAAVMADIRVAPGVTEDALRLYSAARVRAWISMPLIKRGNFTAGLVLVHDQPRYWTSAEVGLVKDVAERTWAAVEQARAEAALRATEERFRQFAEASSGALWIRDADTLSMEYASQAITGIYGVEPEILLGDVKRWAAVIVPDDRDVALEHLEQARRGEAAVHEFRIQRPSDRAFRWVRNTNFPLFDESRRVQRIGGIAEDVTDAKLAVEHQGVLLAELQHRVRNIMAIIRSITSRTGERAESVQDYATLMAGRLLALARVQALLTRAANAGVGITALVHDEVNVQAQCEGQFALEGPEISLSPKAAEILTLAVHELSTNALKYGALSVRSGKITVRWSTFDKRGGTWLSFDWTEEGRLLGQSTLNAPRRRGFGTELIEGRIPYELGGRGQLDIRPEGATCHLEFPLKAGGSVLETGAPQRATVFGGALDMTGEPDLSGRRVLVVEDDYYLAADVARALKGAGAEVMGPCATEAAVLIELNECGADAAVLDINLGPGPSFGLATTLKEQHTPFMFLTGYDLKAIPEEFADIERLEKPVQLRHIIGVIADLIRAEEVSCNRRQC</sequence>
<dbReference type="InterPro" id="IPR000014">
    <property type="entry name" value="PAS"/>
</dbReference>
<dbReference type="Pfam" id="PF01590">
    <property type="entry name" value="GAF"/>
    <property type="match status" value="1"/>
</dbReference>
<protein>
    <recommendedName>
        <fullName evidence="2">histidine kinase</fullName>
        <ecNumber evidence="2">2.7.13.3</ecNumber>
    </recommendedName>
</protein>
<dbReference type="SMART" id="SM00911">
    <property type="entry name" value="HWE_HK"/>
    <property type="match status" value="1"/>
</dbReference>
<evidence type="ECO:0000256" key="10">
    <source>
        <dbReference type="ARBA" id="ARBA00022741"/>
    </source>
</evidence>
<evidence type="ECO:0000256" key="5">
    <source>
        <dbReference type="ARBA" id="ARBA00022606"/>
    </source>
</evidence>
<evidence type="ECO:0000256" key="8">
    <source>
        <dbReference type="ARBA" id="ARBA00022679"/>
    </source>
</evidence>
<evidence type="ECO:0000256" key="11">
    <source>
        <dbReference type="ARBA" id="ARBA00022777"/>
    </source>
</evidence>
<keyword evidence="10" id="KW-0547">Nucleotide-binding</keyword>
<proteinExistence type="predicted"/>
<dbReference type="EC" id="2.7.13.3" evidence="2"/>
<dbReference type="InterPro" id="IPR003018">
    <property type="entry name" value="GAF"/>
</dbReference>
<keyword evidence="12" id="KW-0067">ATP-binding</keyword>
<dbReference type="Gene3D" id="3.30.565.10">
    <property type="entry name" value="Histidine kinase-like ATPase, C-terminal domain"/>
    <property type="match status" value="1"/>
</dbReference>
<keyword evidence="7" id="KW-0288">FMN</keyword>
<gene>
    <name evidence="21" type="ORF">HNQ60_000527</name>
</gene>
<evidence type="ECO:0000256" key="15">
    <source>
        <dbReference type="ARBA" id="ARBA00023170"/>
    </source>
</evidence>
<evidence type="ECO:0000256" key="12">
    <source>
        <dbReference type="ARBA" id="ARBA00022840"/>
    </source>
</evidence>
<dbReference type="InterPro" id="IPR029016">
    <property type="entry name" value="GAF-like_dom_sf"/>
</dbReference>
<dbReference type="SMART" id="SM00091">
    <property type="entry name" value="PAS"/>
    <property type="match status" value="2"/>
</dbReference>
<keyword evidence="13" id="KW-0157">Chromophore</keyword>
<dbReference type="PROSITE" id="PS50110">
    <property type="entry name" value="RESPONSE_REGULATORY"/>
    <property type="match status" value="1"/>
</dbReference>
<dbReference type="Proteomes" id="UP000588068">
    <property type="component" value="Unassembled WGS sequence"/>
</dbReference>
<evidence type="ECO:0000256" key="14">
    <source>
        <dbReference type="ARBA" id="ARBA00023026"/>
    </source>
</evidence>
<dbReference type="SUPFAM" id="SSF55785">
    <property type="entry name" value="PYP-like sensor domain (PAS domain)"/>
    <property type="match status" value="2"/>
</dbReference>
<keyword evidence="6" id="KW-0285">Flavoprotein</keyword>
<reference evidence="21 22" key="1">
    <citation type="submission" date="2020-08" db="EMBL/GenBank/DDBJ databases">
        <title>Genomic Encyclopedia of Type Strains, Phase IV (KMG-IV): sequencing the most valuable type-strain genomes for metagenomic binning, comparative biology and taxonomic classification.</title>
        <authorList>
            <person name="Goeker M."/>
        </authorList>
    </citation>
    <scope>NUCLEOTIDE SEQUENCE [LARGE SCALE GENOMIC DNA]</scope>
    <source>
        <strain evidence="21 22">DSM 26723</strain>
    </source>
</reference>
<evidence type="ECO:0000256" key="7">
    <source>
        <dbReference type="ARBA" id="ARBA00022643"/>
    </source>
</evidence>
<dbReference type="EMBL" id="JACHHZ010000001">
    <property type="protein sequence ID" value="MBB6091681.1"/>
    <property type="molecule type" value="Genomic_DNA"/>
</dbReference>
<keyword evidence="15" id="KW-0675">Receptor</keyword>
<evidence type="ECO:0000256" key="13">
    <source>
        <dbReference type="ARBA" id="ARBA00022991"/>
    </source>
</evidence>
<evidence type="ECO:0000256" key="17">
    <source>
        <dbReference type="SAM" id="MobiDB-lite"/>
    </source>
</evidence>
<dbReference type="SUPFAM" id="SSF52172">
    <property type="entry name" value="CheY-like"/>
    <property type="match status" value="1"/>
</dbReference>